<keyword evidence="1" id="KW-0732">Signal</keyword>
<dbReference type="RefSeq" id="XP_028132241.1">
    <property type="nucleotide sequence ID" value="XM_028276440.1"/>
</dbReference>
<feature type="chain" id="PRO_5027597417" evidence="1">
    <location>
        <begin position="20"/>
        <end position="492"/>
    </location>
</feature>
<protein>
    <submittedName>
        <fullName evidence="2">Uncharacterized protein LOC114327737</fullName>
    </submittedName>
</protein>
<accession>A0A6P7F9L0</accession>
<name>A0A6P7F9L0_DIAVI</name>
<sequence>MKLGILFIGLVALVHHASAGRFSSHGSSSHGSFEHYHEEHHGGCGFRFPCKNCKKEELDWSENDNNGGHGHDCVPLVVRPQDLPKPNICPKVEHDLTRVKPNPCAVKKAIVKPAVLPKPVCKHHGHESGGFGGYGGYGGQHHQHDQMILKQKSTIKADLCYDGAVIESARRSTSPKSPRFISYCGPLHGTGPCYGNGQIIPLGGGVGSNGKGCAGGCGMAPGYGLLSPADSVSLDLAYKLAREADLVRLQSEDRLNFGFRKIPIELPPKKIQKAHVPEEGIFNLNGQVVELLPGRPSATGNSPAALAEEAAEELLALQEEEAENLANGGSETVLGGGNYPIRRVSLCEIGFKPCRPHKPCLIEVPAHKATCHGDVSTTCGCGDYSHGDYSHGCGGHACGQIGGCVSCGGGGGTCKCKIIQGEVRFETKPKPQQCCSKPPVIPDSCESAEIDISEEEDHHHGVKCACVPICVKHHHSNTSCKKTSVTIEKLPC</sequence>
<dbReference type="InParanoid" id="A0A6P7F9L0"/>
<dbReference type="AlphaFoldDB" id="A0A6P7F9L0"/>
<proteinExistence type="predicted"/>
<evidence type="ECO:0000313" key="2">
    <source>
        <dbReference type="RefSeq" id="XP_028132241.1"/>
    </source>
</evidence>
<reference evidence="2" key="1">
    <citation type="submission" date="2025-08" db="UniProtKB">
        <authorList>
            <consortium name="RefSeq"/>
        </authorList>
    </citation>
    <scope>IDENTIFICATION</scope>
    <source>
        <tissue evidence="2">Whole insect</tissue>
    </source>
</reference>
<gene>
    <name evidence="2" type="primary">LOC114327737</name>
</gene>
<evidence type="ECO:0000256" key="1">
    <source>
        <dbReference type="SAM" id="SignalP"/>
    </source>
</evidence>
<feature type="signal peptide" evidence="1">
    <location>
        <begin position="1"/>
        <end position="19"/>
    </location>
</feature>
<organism evidence="2">
    <name type="scientific">Diabrotica virgifera virgifera</name>
    <name type="common">western corn rootworm</name>
    <dbReference type="NCBI Taxonomy" id="50390"/>
    <lineage>
        <taxon>Eukaryota</taxon>
        <taxon>Metazoa</taxon>
        <taxon>Ecdysozoa</taxon>
        <taxon>Arthropoda</taxon>
        <taxon>Hexapoda</taxon>
        <taxon>Insecta</taxon>
        <taxon>Pterygota</taxon>
        <taxon>Neoptera</taxon>
        <taxon>Endopterygota</taxon>
        <taxon>Coleoptera</taxon>
        <taxon>Polyphaga</taxon>
        <taxon>Cucujiformia</taxon>
        <taxon>Chrysomeloidea</taxon>
        <taxon>Chrysomelidae</taxon>
        <taxon>Galerucinae</taxon>
        <taxon>Diabroticina</taxon>
        <taxon>Diabroticites</taxon>
        <taxon>Diabrotica</taxon>
    </lineage>
</organism>